<keyword evidence="4" id="KW-0560">Oxidoreductase</keyword>
<evidence type="ECO:0000256" key="5">
    <source>
        <dbReference type="ARBA" id="ARBA00023033"/>
    </source>
</evidence>
<organism evidence="7 8">
    <name type="scientific">Lasiosphaeris hirsuta</name>
    <dbReference type="NCBI Taxonomy" id="260670"/>
    <lineage>
        <taxon>Eukaryota</taxon>
        <taxon>Fungi</taxon>
        <taxon>Dikarya</taxon>
        <taxon>Ascomycota</taxon>
        <taxon>Pezizomycotina</taxon>
        <taxon>Sordariomycetes</taxon>
        <taxon>Sordariomycetidae</taxon>
        <taxon>Sordariales</taxon>
        <taxon>Lasiosphaeriaceae</taxon>
        <taxon>Lasiosphaeris</taxon>
    </lineage>
</organism>
<comment type="caution">
    <text evidence="7">The sequence shown here is derived from an EMBL/GenBank/DDBJ whole genome shotgun (WGS) entry which is preliminary data.</text>
</comment>
<sequence>MSASEASKPLKVAIVGAGLTGLLTAHALKKNGFDVAVFDREHSIDARPRDWTILLHWALPAFTKLLPQEVVAKLPEAICNPNLDFDHEAESVVCYNGDTGNVLFKNHLPGSRRISRQKLRRVLAEGIDVKWDKRLESIDTGSGSDPVRLTFEDGETFEADYVLGSDGARSKVRELLFNGDKIAEVQPSGFMFGTCIVKFGDAAKVETVINTHPVAAIWMASNGVGGCGVMEVDDPEDKSTWTTFWVKIWRRSALNLPAVLYGPDALNFLKETTSGLVEKFQSQVDWTPEGSTSYIDEMKTWVSIPFDTRAGRVTLAGDAAHPMLIYRGQGFQHAIMDANNYLDALVKIRDAGEPREAVVSAYSDEMVERGAKAVKQSLQEAELSMDLESVGKMLMAKQGHGKSA</sequence>
<protein>
    <recommendedName>
        <fullName evidence="6">FAD-binding domain-containing protein</fullName>
    </recommendedName>
</protein>
<evidence type="ECO:0000313" key="8">
    <source>
        <dbReference type="Proteomes" id="UP001172102"/>
    </source>
</evidence>
<accession>A0AA40E3C1</accession>
<dbReference type="AlphaFoldDB" id="A0AA40E3C1"/>
<dbReference type="PRINTS" id="PR00420">
    <property type="entry name" value="RNGMNOXGNASE"/>
</dbReference>
<dbReference type="PANTHER" id="PTHR47178:SF3">
    <property type="entry name" value="FAD-BINDING DOMAIN-CONTAINING PROTEIN"/>
    <property type="match status" value="1"/>
</dbReference>
<evidence type="ECO:0000256" key="3">
    <source>
        <dbReference type="ARBA" id="ARBA00022827"/>
    </source>
</evidence>
<dbReference type="SUPFAM" id="SSF51905">
    <property type="entry name" value="FAD/NAD(P)-binding domain"/>
    <property type="match status" value="1"/>
</dbReference>
<dbReference type="GO" id="GO:0004497">
    <property type="term" value="F:monooxygenase activity"/>
    <property type="evidence" value="ECO:0007669"/>
    <property type="project" value="UniProtKB-KW"/>
</dbReference>
<gene>
    <name evidence="7" type="ORF">B0H67DRAFT_211733</name>
</gene>
<dbReference type="EMBL" id="JAUKUA010000003">
    <property type="protein sequence ID" value="KAK0721053.1"/>
    <property type="molecule type" value="Genomic_DNA"/>
</dbReference>
<name>A0AA40E3C1_9PEZI</name>
<keyword evidence="8" id="KW-1185">Reference proteome</keyword>
<comment type="cofactor">
    <cofactor evidence="1">
        <name>FAD</name>
        <dbReference type="ChEBI" id="CHEBI:57692"/>
    </cofactor>
</comment>
<dbReference type="GO" id="GO:0071949">
    <property type="term" value="F:FAD binding"/>
    <property type="evidence" value="ECO:0007669"/>
    <property type="project" value="InterPro"/>
</dbReference>
<dbReference type="InterPro" id="IPR002938">
    <property type="entry name" value="FAD-bd"/>
</dbReference>
<keyword evidence="2" id="KW-0285">Flavoprotein</keyword>
<dbReference type="InterPro" id="IPR036188">
    <property type="entry name" value="FAD/NAD-bd_sf"/>
</dbReference>
<reference evidence="7" key="1">
    <citation type="submission" date="2023-06" db="EMBL/GenBank/DDBJ databases">
        <title>Genome-scale phylogeny and comparative genomics of the fungal order Sordariales.</title>
        <authorList>
            <consortium name="Lawrence Berkeley National Laboratory"/>
            <person name="Hensen N."/>
            <person name="Bonometti L."/>
            <person name="Westerberg I."/>
            <person name="Brannstrom I.O."/>
            <person name="Guillou S."/>
            <person name="Cros-Aarteil S."/>
            <person name="Calhoun S."/>
            <person name="Haridas S."/>
            <person name="Kuo A."/>
            <person name="Mondo S."/>
            <person name="Pangilinan J."/>
            <person name="Riley R."/>
            <person name="Labutti K."/>
            <person name="Andreopoulos B."/>
            <person name="Lipzen A."/>
            <person name="Chen C."/>
            <person name="Yanf M."/>
            <person name="Daum C."/>
            <person name="Ng V."/>
            <person name="Clum A."/>
            <person name="Steindorff A."/>
            <person name="Ohm R."/>
            <person name="Martin F."/>
            <person name="Silar P."/>
            <person name="Natvig D."/>
            <person name="Lalanne C."/>
            <person name="Gautier V."/>
            <person name="Ament-Velasquez S.L."/>
            <person name="Kruys A."/>
            <person name="Hutchinson M.I."/>
            <person name="Powell A.J."/>
            <person name="Barry K."/>
            <person name="Miller A.N."/>
            <person name="Grigoriev I.V."/>
            <person name="Debuchy R."/>
            <person name="Gladieux P."/>
            <person name="Thoren M.H."/>
            <person name="Johannesson H."/>
        </authorList>
    </citation>
    <scope>NUCLEOTIDE SEQUENCE</scope>
    <source>
        <strain evidence="7">SMH4607-1</strain>
    </source>
</reference>
<evidence type="ECO:0000256" key="1">
    <source>
        <dbReference type="ARBA" id="ARBA00001974"/>
    </source>
</evidence>
<dbReference type="Pfam" id="PF13450">
    <property type="entry name" value="NAD_binding_8"/>
    <property type="match status" value="1"/>
</dbReference>
<keyword evidence="5" id="KW-0503">Monooxygenase</keyword>
<evidence type="ECO:0000256" key="4">
    <source>
        <dbReference type="ARBA" id="ARBA00023002"/>
    </source>
</evidence>
<evidence type="ECO:0000259" key="6">
    <source>
        <dbReference type="Pfam" id="PF01494"/>
    </source>
</evidence>
<proteinExistence type="predicted"/>
<evidence type="ECO:0000256" key="2">
    <source>
        <dbReference type="ARBA" id="ARBA00022630"/>
    </source>
</evidence>
<dbReference type="Pfam" id="PF01494">
    <property type="entry name" value="FAD_binding_3"/>
    <property type="match status" value="1"/>
</dbReference>
<dbReference type="PANTHER" id="PTHR47178">
    <property type="entry name" value="MONOOXYGENASE, FAD-BINDING"/>
    <property type="match status" value="1"/>
</dbReference>
<evidence type="ECO:0000313" key="7">
    <source>
        <dbReference type="EMBL" id="KAK0721053.1"/>
    </source>
</evidence>
<feature type="domain" description="FAD-binding" evidence="6">
    <location>
        <begin position="124"/>
        <end position="376"/>
    </location>
</feature>
<keyword evidence="3" id="KW-0274">FAD</keyword>
<dbReference type="Proteomes" id="UP001172102">
    <property type="component" value="Unassembled WGS sequence"/>
</dbReference>
<dbReference type="Gene3D" id="3.50.50.60">
    <property type="entry name" value="FAD/NAD(P)-binding domain"/>
    <property type="match status" value="1"/>
</dbReference>